<evidence type="ECO:0000256" key="1">
    <source>
        <dbReference type="ARBA" id="ARBA00023125"/>
    </source>
</evidence>
<dbReference type="GO" id="GO:0003697">
    <property type="term" value="F:single-stranded DNA binding"/>
    <property type="evidence" value="ECO:0007669"/>
    <property type="project" value="InterPro"/>
</dbReference>
<dbReference type="InterPro" id="IPR012340">
    <property type="entry name" value="NA-bd_OB-fold"/>
</dbReference>
<dbReference type="RefSeq" id="WP_052051318.1">
    <property type="nucleotide sequence ID" value="NZ_JOKM01000061.1"/>
</dbReference>
<dbReference type="CDD" id="cd04496">
    <property type="entry name" value="SSB_OBF"/>
    <property type="match status" value="1"/>
</dbReference>
<comment type="caution">
    <text evidence="5">The sequence shown here is derived from an EMBL/GenBank/DDBJ whole genome shotgun (WGS) entry which is preliminary data.</text>
</comment>
<dbReference type="PANTHER" id="PTHR10302">
    <property type="entry name" value="SINGLE-STRANDED DNA-BINDING PROTEIN"/>
    <property type="match status" value="1"/>
</dbReference>
<dbReference type="AlphaFoldDB" id="A0A094ZM25"/>
<protein>
    <recommendedName>
        <fullName evidence="4">Single-stranded DNA-binding protein</fullName>
    </recommendedName>
</protein>
<dbReference type="InterPro" id="IPR000424">
    <property type="entry name" value="Primosome_PriB/ssb"/>
</dbReference>
<reference evidence="5 6" key="1">
    <citation type="submission" date="2014-06" db="EMBL/GenBank/DDBJ databases">
        <title>Functional and comparative genomic analyses of the Drosophila gut microbiota identify candidate symbiosis factors.</title>
        <authorList>
            <person name="Newell P.D."/>
            <person name="Chaston J.M."/>
            <person name="Douglas A.E."/>
        </authorList>
    </citation>
    <scope>NUCLEOTIDE SEQUENCE [LARGE SCALE GENOMIC DNA]</scope>
    <source>
        <strain evidence="5 6">DmCS_006</strain>
    </source>
</reference>
<keyword evidence="6" id="KW-1185">Reference proteome</keyword>
<dbReference type="GO" id="GO:0009295">
    <property type="term" value="C:nucleoid"/>
    <property type="evidence" value="ECO:0007669"/>
    <property type="project" value="TreeGrafter"/>
</dbReference>
<dbReference type="PATRIC" id="fig|104102.7.peg.1647"/>
<evidence type="ECO:0000256" key="4">
    <source>
        <dbReference type="RuleBase" id="RU000524"/>
    </source>
</evidence>
<dbReference type="Gene3D" id="2.40.50.140">
    <property type="entry name" value="Nucleic acid-binding proteins"/>
    <property type="match status" value="1"/>
</dbReference>
<dbReference type="InterPro" id="IPR011344">
    <property type="entry name" value="ssDNA-bd"/>
</dbReference>
<sequence>MRGTINRVILVGNLGKDPLREDLENGASRVSFPLATSESWSDQFQGKRKQMREWHQIVCLDQRLADLTMRKCRKGTQVLVEGRLRATLVSEGPAQWVRTEIVIDGSGCDITILELSKPIRRKARKPRARKS</sequence>
<dbReference type="SUPFAM" id="SSF50249">
    <property type="entry name" value="Nucleic acid-binding proteins"/>
    <property type="match status" value="1"/>
</dbReference>
<keyword evidence="1 3" id="KW-0238">DNA-binding</keyword>
<dbReference type="STRING" id="104102.AtDm6_1666"/>
<dbReference type="PANTHER" id="PTHR10302:SF0">
    <property type="entry name" value="SINGLE-STRANDED DNA-BINDING PROTEIN, MITOCHONDRIAL"/>
    <property type="match status" value="1"/>
</dbReference>
<proteinExistence type="predicted"/>
<accession>A0A094ZM25</accession>
<dbReference type="GO" id="GO:0006260">
    <property type="term" value="P:DNA replication"/>
    <property type="evidence" value="ECO:0007669"/>
    <property type="project" value="InterPro"/>
</dbReference>
<dbReference type="EMBL" id="JOKM01000061">
    <property type="protein sequence ID" value="KGB23391.1"/>
    <property type="molecule type" value="Genomic_DNA"/>
</dbReference>
<gene>
    <name evidence="5" type="ORF">AtDm6_1666</name>
</gene>
<dbReference type="NCBIfam" id="TIGR00621">
    <property type="entry name" value="ssb"/>
    <property type="match status" value="1"/>
</dbReference>
<name>A0A094ZM25_9PROT</name>
<dbReference type="PROSITE" id="PS50935">
    <property type="entry name" value="SSB"/>
    <property type="match status" value="1"/>
</dbReference>
<evidence type="ECO:0000313" key="5">
    <source>
        <dbReference type="EMBL" id="KGB23391.1"/>
    </source>
</evidence>
<dbReference type="GO" id="GO:0006310">
    <property type="term" value="P:DNA recombination"/>
    <property type="evidence" value="ECO:0007669"/>
    <property type="project" value="UniProtKB-KW"/>
</dbReference>
<evidence type="ECO:0000313" key="6">
    <source>
        <dbReference type="Proteomes" id="UP000029448"/>
    </source>
</evidence>
<dbReference type="Proteomes" id="UP000029448">
    <property type="component" value="Unassembled WGS sequence"/>
</dbReference>
<evidence type="ECO:0000256" key="2">
    <source>
        <dbReference type="ARBA" id="ARBA00023172"/>
    </source>
</evidence>
<keyword evidence="2" id="KW-0233">DNA recombination</keyword>
<dbReference type="Pfam" id="PF00436">
    <property type="entry name" value="SSB"/>
    <property type="match status" value="1"/>
</dbReference>
<organism evidence="5 6">
    <name type="scientific">Acetobacter tropicalis</name>
    <dbReference type="NCBI Taxonomy" id="104102"/>
    <lineage>
        <taxon>Bacteria</taxon>
        <taxon>Pseudomonadati</taxon>
        <taxon>Pseudomonadota</taxon>
        <taxon>Alphaproteobacteria</taxon>
        <taxon>Acetobacterales</taxon>
        <taxon>Acetobacteraceae</taxon>
        <taxon>Acetobacter</taxon>
    </lineage>
</organism>
<evidence type="ECO:0000256" key="3">
    <source>
        <dbReference type="PROSITE-ProRule" id="PRU00252"/>
    </source>
</evidence>